<keyword evidence="5" id="KW-1185">Reference proteome</keyword>
<reference evidence="4 5" key="1">
    <citation type="submission" date="2023-10" db="EMBL/GenBank/DDBJ databases">
        <title>Draft genome sequence of Xylaria bambusicola isolate GMP-LS, the root and basal stem rot pathogen of sugarcane in Indonesia.</title>
        <authorList>
            <person name="Selvaraj P."/>
            <person name="Muralishankar V."/>
            <person name="Muruganantham S."/>
            <person name="Sp S."/>
            <person name="Haryani S."/>
            <person name="Lau K.J.X."/>
            <person name="Naqvi N.I."/>
        </authorList>
    </citation>
    <scope>NUCLEOTIDE SEQUENCE [LARGE SCALE GENOMIC DNA]</scope>
    <source>
        <strain evidence="4">GMP-LS</strain>
    </source>
</reference>
<dbReference type="Pfam" id="PF13812">
    <property type="entry name" value="PPR_3"/>
    <property type="match status" value="1"/>
</dbReference>
<name>A0AAN7UCJ7_9PEZI</name>
<evidence type="ECO:0000313" key="5">
    <source>
        <dbReference type="Proteomes" id="UP001305414"/>
    </source>
</evidence>
<organism evidence="4 5">
    <name type="scientific">Xylaria bambusicola</name>
    <dbReference type="NCBI Taxonomy" id="326684"/>
    <lineage>
        <taxon>Eukaryota</taxon>
        <taxon>Fungi</taxon>
        <taxon>Dikarya</taxon>
        <taxon>Ascomycota</taxon>
        <taxon>Pezizomycotina</taxon>
        <taxon>Sordariomycetes</taxon>
        <taxon>Xylariomycetidae</taxon>
        <taxon>Xylariales</taxon>
        <taxon>Xylariaceae</taxon>
        <taxon>Xylaria</taxon>
    </lineage>
</organism>
<proteinExistence type="inferred from homology"/>
<feature type="repeat" description="PPR" evidence="2">
    <location>
        <begin position="685"/>
        <end position="720"/>
    </location>
</feature>
<protein>
    <recommendedName>
        <fullName evidence="6">Pentacotripeptide-repeat region of PRORP domain-containing protein</fullName>
    </recommendedName>
</protein>
<dbReference type="PANTHER" id="PTHR46128">
    <property type="entry name" value="MITOCHONDRIAL GROUP I INTRON SPLICING FACTOR CCM1"/>
    <property type="match status" value="1"/>
</dbReference>
<dbReference type="InterPro" id="IPR002885">
    <property type="entry name" value="PPR_rpt"/>
</dbReference>
<dbReference type="InterPro" id="IPR011990">
    <property type="entry name" value="TPR-like_helical_dom_sf"/>
</dbReference>
<dbReference type="PANTHER" id="PTHR46128:SF211">
    <property type="entry name" value="PENTACOTRIPEPTIDE-REPEAT REGION OF PRORP DOMAIN-CONTAINING PROTEIN"/>
    <property type="match status" value="1"/>
</dbReference>
<evidence type="ECO:0000313" key="4">
    <source>
        <dbReference type="EMBL" id="KAK5629680.1"/>
    </source>
</evidence>
<dbReference type="AlphaFoldDB" id="A0AAN7UCJ7"/>
<dbReference type="Pfam" id="PF01535">
    <property type="entry name" value="PPR"/>
    <property type="match status" value="1"/>
</dbReference>
<gene>
    <name evidence="4" type="ORF">RRF57_005395</name>
</gene>
<evidence type="ECO:0000256" key="2">
    <source>
        <dbReference type="PROSITE-ProRule" id="PRU00708"/>
    </source>
</evidence>
<dbReference type="EMBL" id="JAWHQM010000012">
    <property type="protein sequence ID" value="KAK5629680.1"/>
    <property type="molecule type" value="Genomic_DNA"/>
</dbReference>
<feature type="region of interest" description="Disordered" evidence="3">
    <location>
        <begin position="76"/>
        <end position="160"/>
    </location>
</feature>
<feature type="repeat" description="PPR" evidence="2">
    <location>
        <begin position="571"/>
        <end position="605"/>
    </location>
</feature>
<comment type="caution">
    <text evidence="4">The sequence shown here is derived from an EMBL/GenBank/DDBJ whole genome shotgun (WGS) entry which is preliminary data.</text>
</comment>
<comment type="similarity">
    <text evidence="1">Belongs to the PPR family. P subfamily.</text>
</comment>
<sequence length="960" mass="106860">MEPGSKSVLGKDIYMYCKVVVGELANSLLSAQLSLRLILITSTEHPSGRTGWAYVMRSPKPVCLLCRLQVAQTASRTRAVPWQTQPARLSTTLSSSRRDALGASNATPNDATVPDPKSTQPPWPSQVRRTPSTRHHPKSNTPGPRSQLSQPKVTGEPPSSRVNALFQQIIQEQDSLYDATGHAPEPVRASTDLALVKAIGKLQDMVDGDVPVSDAYLVFQTEIIPAIQIPGTHVPRAYHNVTLALLEKLLAAKRADIFTDTLPTVANIFRIYAELDELKPMQWAILVGELVQCIVNMEPSAETESIIQFERNVALRKAMLGDLIDSWKIFSLPRLATSPIGEDQLTRGFWFPRLDKFALSKFAKKGNFSAAFSTLFPQYPRNHLGAPIAVLAVATYALMHDSERCSVDVRQNAARFMSKVASLLIFVDYRDNALQNDIRSTFPGLERYVMELWPKIKEYLKQEPVSLEGGPIDMYRPLMSTNKLQTNSIFNATSIGNRLSRLHGTGNARELDKLWGEFVGSEAIISKERADQIRQHPHLIDSFIKTRMTFNQPDKAIVAWNLIGKVGLKPSLRTWNLMLDGLRKAGNIDGIKNIWVKLARSGLKLDTAIWTTRVAGLIDCGDVEGGLQALEEMARLWEKDPTKTTAVAPTIEPVNAALAGLVQKKQHGVAEKLLAWAGKKGIQPDVVTFNTMLRLVIRDGTRHKDVEQLFAAMQAQGVHADEATFTIILDSSFSKNDVRDPEDQANIVANVASAMSSAGLELNIQTYGKMIYLLLRSNATTAAMAVVNHLYNRNLELSPHIYTMLVEHCFKQNPPALDSVRLFVQRRRHLDFDDMDRIFYDRVVKNYALVGETRAALDVYKHVVGAGSSVPLPTLTDLLVALIRQDRLEDARVMVNIEKKRFENQRPDAEEHVQYWGNRFWQIAQKYSLLNSPLPSPQVPSTISESESTTESGAESTIVS</sequence>
<dbReference type="Proteomes" id="UP001305414">
    <property type="component" value="Unassembled WGS sequence"/>
</dbReference>
<feature type="compositionally biased region" description="Polar residues" evidence="3">
    <location>
        <begin position="139"/>
        <end position="152"/>
    </location>
</feature>
<dbReference type="InterPro" id="IPR050872">
    <property type="entry name" value="PPR_P_subfamily"/>
</dbReference>
<feature type="region of interest" description="Disordered" evidence="3">
    <location>
        <begin position="936"/>
        <end position="960"/>
    </location>
</feature>
<dbReference type="Gene3D" id="1.25.40.10">
    <property type="entry name" value="Tetratricopeptide repeat domain"/>
    <property type="match status" value="3"/>
</dbReference>
<feature type="compositionally biased region" description="Polar residues" evidence="3">
    <location>
        <begin position="76"/>
        <end position="87"/>
    </location>
</feature>
<accession>A0AAN7UCJ7</accession>
<evidence type="ECO:0008006" key="6">
    <source>
        <dbReference type="Google" id="ProtNLM"/>
    </source>
</evidence>
<evidence type="ECO:0000256" key="3">
    <source>
        <dbReference type="SAM" id="MobiDB-lite"/>
    </source>
</evidence>
<dbReference type="PROSITE" id="PS51375">
    <property type="entry name" value="PPR"/>
    <property type="match status" value="2"/>
</dbReference>
<evidence type="ECO:0000256" key="1">
    <source>
        <dbReference type="ARBA" id="ARBA00007626"/>
    </source>
</evidence>
<feature type="compositionally biased region" description="Low complexity" evidence="3">
    <location>
        <begin position="941"/>
        <end position="960"/>
    </location>
</feature>